<evidence type="ECO:0000313" key="3">
    <source>
        <dbReference type="EMBL" id="TDO23033.1"/>
    </source>
</evidence>
<accession>A0A4R6ILP8</accession>
<evidence type="ECO:0000259" key="2">
    <source>
        <dbReference type="Pfam" id="PF06580"/>
    </source>
</evidence>
<comment type="caution">
    <text evidence="3">The sequence shown here is derived from an EMBL/GenBank/DDBJ whole genome shotgun (WGS) entry which is preliminary data.</text>
</comment>
<keyword evidence="3" id="KW-0418">Kinase</keyword>
<dbReference type="Pfam" id="PF06580">
    <property type="entry name" value="His_kinase"/>
    <property type="match status" value="1"/>
</dbReference>
<dbReference type="RefSeq" id="WP_133554883.1">
    <property type="nucleotide sequence ID" value="NZ_SNWM01000002.1"/>
</dbReference>
<protein>
    <submittedName>
        <fullName evidence="3">Histidine kinase</fullName>
    </submittedName>
</protein>
<feature type="transmembrane region" description="Helical" evidence="1">
    <location>
        <begin position="5"/>
        <end position="24"/>
    </location>
</feature>
<reference evidence="3 4" key="1">
    <citation type="submission" date="2019-03" db="EMBL/GenBank/DDBJ databases">
        <title>Genomic Encyclopedia of Archaeal and Bacterial Type Strains, Phase II (KMG-II): from individual species to whole genera.</title>
        <authorList>
            <person name="Goeker M."/>
        </authorList>
    </citation>
    <scope>NUCLEOTIDE SEQUENCE [LARGE SCALE GENOMIC DNA]</scope>
    <source>
        <strain evidence="3 4">DSM 19034</strain>
    </source>
</reference>
<sequence length="352" mass="40799">MKKKYVVSIHILVWIMIWLNDFLPKFIGNTSAAFTFHQPGSVPLIHYALVSLGYLISNIVVFYTIAYVIAPAFLKKQWLRASLFLFLLILFIPVYRFFAEYKVMLPLLGYDNYFGKIPDAYWYIQNSILYTVYSCVTWALIYFVIKEWYHNNKRKRELEKEKIAAELSFLRSQVNPHFLFNAMNDIYSLTLTKSDEAPGAVLKLSELLRYMLREGTGNLAPLEREIDYLSNVVELWQIGEKGSSFVDFKVSGLITNQQIAPLILINFVENAFKHGVTREALNPVHIEIDVDQLGLSFLIFNKKNTNLKDNTGGIGLANVKRRLELIYPDSHDLEISDNADTFTVKLRIEWKR</sequence>
<organism evidence="3 4">
    <name type="scientific">Pedobacter duraquae</name>
    <dbReference type="NCBI Taxonomy" id="425511"/>
    <lineage>
        <taxon>Bacteria</taxon>
        <taxon>Pseudomonadati</taxon>
        <taxon>Bacteroidota</taxon>
        <taxon>Sphingobacteriia</taxon>
        <taxon>Sphingobacteriales</taxon>
        <taxon>Sphingobacteriaceae</taxon>
        <taxon>Pedobacter</taxon>
    </lineage>
</organism>
<dbReference type="PANTHER" id="PTHR34220:SF7">
    <property type="entry name" value="SENSOR HISTIDINE KINASE YPDA"/>
    <property type="match status" value="1"/>
</dbReference>
<dbReference type="InterPro" id="IPR010559">
    <property type="entry name" value="Sig_transdc_His_kin_internal"/>
</dbReference>
<feature type="domain" description="Signal transduction histidine kinase internal region" evidence="2">
    <location>
        <begin position="165"/>
        <end position="238"/>
    </location>
</feature>
<keyword evidence="1" id="KW-0812">Transmembrane</keyword>
<keyword evidence="3" id="KW-0808">Transferase</keyword>
<feature type="transmembrane region" description="Helical" evidence="1">
    <location>
        <begin position="81"/>
        <end position="98"/>
    </location>
</feature>
<proteinExistence type="predicted"/>
<feature type="transmembrane region" description="Helical" evidence="1">
    <location>
        <begin position="44"/>
        <end position="69"/>
    </location>
</feature>
<evidence type="ECO:0000256" key="1">
    <source>
        <dbReference type="SAM" id="Phobius"/>
    </source>
</evidence>
<gene>
    <name evidence="3" type="ORF">CLV32_2019</name>
</gene>
<dbReference type="InterPro" id="IPR036890">
    <property type="entry name" value="HATPase_C_sf"/>
</dbReference>
<keyword evidence="1" id="KW-1133">Transmembrane helix</keyword>
<dbReference type="GO" id="GO:0000155">
    <property type="term" value="F:phosphorelay sensor kinase activity"/>
    <property type="evidence" value="ECO:0007669"/>
    <property type="project" value="InterPro"/>
</dbReference>
<feature type="transmembrane region" description="Helical" evidence="1">
    <location>
        <begin position="120"/>
        <end position="145"/>
    </location>
</feature>
<dbReference type="EMBL" id="SNWM01000002">
    <property type="protein sequence ID" value="TDO23033.1"/>
    <property type="molecule type" value="Genomic_DNA"/>
</dbReference>
<dbReference type="PANTHER" id="PTHR34220">
    <property type="entry name" value="SENSOR HISTIDINE KINASE YPDA"/>
    <property type="match status" value="1"/>
</dbReference>
<evidence type="ECO:0000313" key="4">
    <source>
        <dbReference type="Proteomes" id="UP000295499"/>
    </source>
</evidence>
<dbReference type="Proteomes" id="UP000295499">
    <property type="component" value="Unassembled WGS sequence"/>
</dbReference>
<name>A0A4R6ILP8_9SPHI</name>
<keyword evidence="4" id="KW-1185">Reference proteome</keyword>
<dbReference type="AlphaFoldDB" id="A0A4R6ILP8"/>
<dbReference type="InterPro" id="IPR050640">
    <property type="entry name" value="Bact_2-comp_sensor_kinase"/>
</dbReference>
<dbReference type="OrthoDB" id="9809908at2"/>
<dbReference type="Gene3D" id="3.30.565.10">
    <property type="entry name" value="Histidine kinase-like ATPase, C-terminal domain"/>
    <property type="match status" value="1"/>
</dbReference>
<dbReference type="GO" id="GO:0016020">
    <property type="term" value="C:membrane"/>
    <property type="evidence" value="ECO:0007669"/>
    <property type="project" value="InterPro"/>
</dbReference>
<keyword evidence="1" id="KW-0472">Membrane</keyword>